<evidence type="ECO:0000313" key="7">
    <source>
        <dbReference type="Proteomes" id="UP001589647"/>
    </source>
</evidence>
<dbReference type="InterPro" id="IPR036890">
    <property type="entry name" value="HATPase_C_sf"/>
</dbReference>
<keyword evidence="1" id="KW-0808">Transferase</keyword>
<evidence type="ECO:0000256" key="2">
    <source>
        <dbReference type="ARBA" id="ARBA00022777"/>
    </source>
</evidence>
<gene>
    <name evidence="6" type="ORF">ACFFV7_17055</name>
</gene>
<dbReference type="Gene3D" id="3.30.565.10">
    <property type="entry name" value="Histidine kinase-like ATPase, C-terminal domain"/>
    <property type="match status" value="1"/>
</dbReference>
<dbReference type="Gene3D" id="1.20.5.1930">
    <property type="match status" value="1"/>
</dbReference>
<dbReference type="CDD" id="cd16917">
    <property type="entry name" value="HATPase_UhpB-NarQ-NarX-like"/>
    <property type="match status" value="1"/>
</dbReference>
<organism evidence="6 7">
    <name type="scientific">Nonomuraea spiralis</name>
    <dbReference type="NCBI Taxonomy" id="46182"/>
    <lineage>
        <taxon>Bacteria</taxon>
        <taxon>Bacillati</taxon>
        <taxon>Actinomycetota</taxon>
        <taxon>Actinomycetes</taxon>
        <taxon>Streptosporangiales</taxon>
        <taxon>Streptosporangiaceae</taxon>
        <taxon>Nonomuraea</taxon>
    </lineage>
</organism>
<keyword evidence="4" id="KW-0472">Membrane</keyword>
<accession>A0ABV5IEE3</accession>
<evidence type="ECO:0000313" key="6">
    <source>
        <dbReference type="EMBL" id="MFB9202909.1"/>
    </source>
</evidence>
<comment type="caution">
    <text evidence="6">The sequence shown here is derived from an EMBL/GenBank/DDBJ whole genome shotgun (WGS) entry which is preliminary data.</text>
</comment>
<evidence type="ECO:0000256" key="4">
    <source>
        <dbReference type="SAM" id="Phobius"/>
    </source>
</evidence>
<keyword evidence="4" id="KW-0812">Transmembrane</keyword>
<feature type="transmembrane region" description="Helical" evidence="4">
    <location>
        <begin position="12"/>
        <end position="36"/>
    </location>
</feature>
<dbReference type="EMBL" id="JBHMEI010000013">
    <property type="protein sequence ID" value="MFB9202909.1"/>
    <property type="molecule type" value="Genomic_DNA"/>
</dbReference>
<dbReference type="GO" id="GO:0016301">
    <property type="term" value="F:kinase activity"/>
    <property type="evidence" value="ECO:0007669"/>
    <property type="project" value="UniProtKB-KW"/>
</dbReference>
<dbReference type="PANTHER" id="PTHR24421:SF63">
    <property type="entry name" value="SENSOR HISTIDINE KINASE DESK"/>
    <property type="match status" value="1"/>
</dbReference>
<evidence type="ECO:0000256" key="1">
    <source>
        <dbReference type="ARBA" id="ARBA00022679"/>
    </source>
</evidence>
<keyword evidence="2 6" id="KW-0418">Kinase</keyword>
<keyword evidence="4" id="KW-1133">Transmembrane helix</keyword>
<protein>
    <submittedName>
        <fullName evidence="6">Histidine kinase</fullName>
    </submittedName>
</protein>
<evidence type="ECO:0000259" key="5">
    <source>
        <dbReference type="Pfam" id="PF07730"/>
    </source>
</evidence>
<evidence type="ECO:0000256" key="3">
    <source>
        <dbReference type="ARBA" id="ARBA00023012"/>
    </source>
</evidence>
<feature type="transmembrane region" description="Helical" evidence="4">
    <location>
        <begin position="113"/>
        <end position="141"/>
    </location>
</feature>
<dbReference type="RefSeq" id="WP_189646096.1">
    <property type="nucleotide sequence ID" value="NZ_BMRC01000002.1"/>
</dbReference>
<dbReference type="InterPro" id="IPR011712">
    <property type="entry name" value="Sig_transdc_His_kin_sub3_dim/P"/>
</dbReference>
<dbReference type="PANTHER" id="PTHR24421">
    <property type="entry name" value="NITRATE/NITRITE SENSOR PROTEIN NARX-RELATED"/>
    <property type="match status" value="1"/>
</dbReference>
<name>A0ABV5IEE3_9ACTN</name>
<dbReference type="InterPro" id="IPR050482">
    <property type="entry name" value="Sensor_HK_TwoCompSys"/>
</dbReference>
<reference evidence="6 7" key="1">
    <citation type="submission" date="2024-09" db="EMBL/GenBank/DDBJ databases">
        <authorList>
            <person name="Sun Q."/>
            <person name="Mori K."/>
        </authorList>
    </citation>
    <scope>NUCLEOTIDE SEQUENCE [LARGE SCALE GENOMIC DNA]</scope>
    <source>
        <strain evidence="6 7">CCM 3426</strain>
    </source>
</reference>
<dbReference type="Proteomes" id="UP001589647">
    <property type="component" value="Unassembled WGS sequence"/>
</dbReference>
<keyword evidence="7" id="KW-1185">Reference proteome</keyword>
<proteinExistence type="predicted"/>
<dbReference type="Pfam" id="PF07730">
    <property type="entry name" value="HisKA_3"/>
    <property type="match status" value="1"/>
</dbReference>
<feature type="domain" description="Signal transduction histidine kinase subgroup 3 dimerisation and phosphoacceptor" evidence="5">
    <location>
        <begin position="191"/>
        <end position="255"/>
    </location>
</feature>
<keyword evidence="3" id="KW-0902">Two-component regulatory system</keyword>
<feature type="transmembrane region" description="Helical" evidence="4">
    <location>
        <begin position="153"/>
        <end position="171"/>
    </location>
</feature>
<feature type="transmembrane region" description="Helical" evidence="4">
    <location>
        <begin position="42"/>
        <end position="63"/>
    </location>
</feature>
<sequence>MAGRADTARKILIYWMDAMYVLLGLVFVTLVTIFAIQGVISVPQAVLTAACLVGQFSFFPGLLRAAFDGRPRPTSKLVLSGVLAAGSVLLLPHQELSYTATWLETGVLWVSMVAFYLPLWATACVGAAVVSLVSGYVVLITDRTWLGTLLPEAASCLFVVAAMLLWRWLWWTIRDAHDGQEAKARLAIAEERLRFARDLHDLLGRSLSVITLKSELAAKLAAKDQARALSEMDEVRRLATGSLAEVQLAVDGYHTLDLDAELTGVRAALEAAGARCLIETRVGDLSPAGRTLLAWVVREGGTNVLKHSSATTCAITIDGGVLEMRNDGVRDACAAPGSGLRGLSERLTTAGGSLSAAPTPTGEFLLRAAVPA</sequence>